<dbReference type="EMBL" id="JBGCUC010000029">
    <property type="protein sequence ID" value="MFG6078831.1"/>
    <property type="molecule type" value="Genomic_DNA"/>
</dbReference>
<evidence type="ECO:0000313" key="2">
    <source>
        <dbReference type="Proteomes" id="UP001605250"/>
    </source>
</evidence>
<dbReference type="Proteomes" id="UP001605250">
    <property type="component" value="Unassembled WGS sequence"/>
</dbReference>
<gene>
    <name evidence="1" type="ORF">AB3U87_21080</name>
</gene>
<name>A0ABW7CRJ3_9GAMM</name>
<reference evidence="1 2" key="1">
    <citation type="submission" date="2024-07" db="EMBL/GenBank/DDBJ databases">
        <title>Novel bacterial strain Erwinia sp. OPT-41 promoting growth of various crops.</title>
        <authorList>
            <person name="Egorshina A."/>
            <person name="Lukyantsev M.A."/>
            <person name="Golubev S.N."/>
            <person name="Muratova A.Y."/>
            <person name="Bulygina E.A."/>
        </authorList>
    </citation>
    <scope>NUCLEOTIDE SEQUENCE [LARGE SCALE GENOMIC DNA]</scope>
    <source>
        <strain evidence="1 2">OPT-41</strain>
    </source>
</reference>
<proteinExistence type="predicted"/>
<evidence type="ECO:0000313" key="1">
    <source>
        <dbReference type="EMBL" id="MFG6078831.1"/>
    </source>
</evidence>
<accession>A0ABW7CRJ3</accession>
<sequence length="126" mass="14408">MDGLIDGTGSTFANALMRDDYEGFFLRFSTNVWRFHLIRPETGTGEGMVPLLIIRENKDTNALELAYFGGHFFLNDGMGGGGHFKLKTFLQFLKRHSKRLDLRAYMFDVVYRDAGAHNPCFYLNKS</sequence>
<protein>
    <submittedName>
        <fullName evidence="1">Uncharacterized protein</fullName>
    </submittedName>
</protein>
<dbReference type="RefSeq" id="WP_394150394.1">
    <property type="nucleotide sequence ID" value="NZ_JBGCUC010000029.1"/>
</dbReference>
<keyword evidence="2" id="KW-1185">Reference proteome</keyword>
<comment type="caution">
    <text evidence="1">The sequence shown here is derived from an EMBL/GenBank/DDBJ whole genome shotgun (WGS) entry which is preliminary data.</text>
</comment>
<organism evidence="1 2">
    <name type="scientific">Erwinia plantamica</name>
    <dbReference type="NCBI Taxonomy" id="3237104"/>
    <lineage>
        <taxon>Bacteria</taxon>
        <taxon>Pseudomonadati</taxon>
        <taxon>Pseudomonadota</taxon>
        <taxon>Gammaproteobacteria</taxon>
        <taxon>Enterobacterales</taxon>
        <taxon>Erwiniaceae</taxon>
        <taxon>Erwinia</taxon>
    </lineage>
</organism>